<dbReference type="AlphaFoldDB" id="I4AKX9"/>
<dbReference type="HOGENOM" id="CLU_1632954_0_0_10"/>
<reference evidence="2" key="1">
    <citation type="submission" date="2012-06" db="EMBL/GenBank/DDBJ databases">
        <title>The complete genome of Flexibacter litoralis DSM 6794.</title>
        <authorList>
            <person name="Lucas S."/>
            <person name="Copeland A."/>
            <person name="Lapidus A."/>
            <person name="Glavina del Rio T."/>
            <person name="Dalin E."/>
            <person name="Tice H."/>
            <person name="Bruce D."/>
            <person name="Goodwin L."/>
            <person name="Pitluck S."/>
            <person name="Peters L."/>
            <person name="Ovchinnikova G."/>
            <person name="Lu M."/>
            <person name="Kyrpides N."/>
            <person name="Mavromatis K."/>
            <person name="Ivanova N."/>
            <person name="Brettin T."/>
            <person name="Detter J.C."/>
            <person name="Han C."/>
            <person name="Larimer F."/>
            <person name="Land M."/>
            <person name="Hauser L."/>
            <person name="Markowitz V."/>
            <person name="Cheng J.-F."/>
            <person name="Hugenholtz P."/>
            <person name="Woyke T."/>
            <person name="Wu D."/>
            <person name="Spring S."/>
            <person name="Lang E."/>
            <person name="Kopitz M."/>
            <person name="Brambilla E."/>
            <person name="Klenk H.-P."/>
            <person name="Eisen J.A."/>
        </authorList>
    </citation>
    <scope>NUCLEOTIDE SEQUENCE [LARGE SCALE GENOMIC DNA]</scope>
    <source>
        <strain evidence="2">ATCC 23117 / DSM 6794 / NBRC 15988 / NCIMB 1366 / Sio-4</strain>
    </source>
</reference>
<sequence length="162" mass="18314" precursor="true">MNYKTFVFALLVGAIFLYGCSSKENKNKTTSNLEFGTENTQFRNTETKNQSPYTMFGDSSFVLMTGKEREGKHSLKIENKNIAKIELDLYLGRVRTFDKSGNVVAEIFLSTNNLARFLSIDRLAHKYPDLNPYNFVANNPIRNIDPNGDSIVVTNARARKAS</sequence>
<dbReference type="KEGG" id="fli:Fleli_2237"/>
<evidence type="ECO:0000313" key="1">
    <source>
        <dbReference type="EMBL" id="AFM04614.1"/>
    </source>
</evidence>
<dbReference type="PROSITE" id="PS51257">
    <property type="entry name" value="PROKAR_LIPOPROTEIN"/>
    <property type="match status" value="1"/>
</dbReference>
<keyword evidence="2" id="KW-1185">Reference proteome</keyword>
<gene>
    <name evidence="1" type="ordered locus">Fleli_2237</name>
</gene>
<protein>
    <recommendedName>
        <fullName evidence="3">RHS repeat-associated core domain-containing protein</fullName>
    </recommendedName>
</protein>
<dbReference type="OrthoDB" id="667524at2"/>
<dbReference type="EMBL" id="CP003345">
    <property type="protein sequence ID" value="AFM04614.1"/>
    <property type="molecule type" value="Genomic_DNA"/>
</dbReference>
<evidence type="ECO:0000313" key="2">
    <source>
        <dbReference type="Proteomes" id="UP000006054"/>
    </source>
</evidence>
<dbReference type="STRING" id="880071.Fleli_2237"/>
<evidence type="ECO:0008006" key="3">
    <source>
        <dbReference type="Google" id="ProtNLM"/>
    </source>
</evidence>
<dbReference type="Gene3D" id="2.180.10.10">
    <property type="entry name" value="RHS repeat-associated core"/>
    <property type="match status" value="1"/>
</dbReference>
<proteinExistence type="predicted"/>
<dbReference type="RefSeq" id="WP_014798061.1">
    <property type="nucleotide sequence ID" value="NC_018018.1"/>
</dbReference>
<name>I4AKX9_BERLS</name>
<accession>I4AKX9</accession>
<dbReference type="Proteomes" id="UP000006054">
    <property type="component" value="Chromosome"/>
</dbReference>
<organism evidence="1 2">
    <name type="scientific">Bernardetia litoralis (strain ATCC 23117 / DSM 6794 / NBRC 15988 / NCIMB 1366 / Fx l1 / Sio-4)</name>
    <name type="common">Flexibacter litoralis</name>
    <dbReference type="NCBI Taxonomy" id="880071"/>
    <lineage>
        <taxon>Bacteria</taxon>
        <taxon>Pseudomonadati</taxon>
        <taxon>Bacteroidota</taxon>
        <taxon>Cytophagia</taxon>
        <taxon>Cytophagales</taxon>
        <taxon>Bernardetiaceae</taxon>
        <taxon>Bernardetia</taxon>
    </lineage>
</organism>